<evidence type="ECO:0000313" key="2">
    <source>
        <dbReference type="EMBL" id="BAD13124.1"/>
    </source>
</evidence>
<gene>
    <name evidence="2" type="primary">P0665F09.135</name>
    <name evidence="3" type="synonym">P0571B09.121</name>
</gene>
<dbReference type="Proteomes" id="UP000000763">
    <property type="component" value="Chromosome 8"/>
</dbReference>
<proteinExistence type="predicted"/>
<feature type="region of interest" description="Disordered" evidence="1">
    <location>
        <begin position="1"/>
        <end position="39"/>
    </location>
</feature>
<evidence type="ECO:0000256" key="1">
    <source>
        <dbReference type="SAM" id="MobiDB-lite"/>
    </source>
</evidence>
<evidence type="ECO:0000313" key="4">
    <source>
        <dbReference type="Proteomes" id="UP000000763"/>
    </source>
</evidence>
<reference evidence="3" key="1">
    <citation type="submission" date="2002-07" db="EMBL/GenBank/DDBJ databases">
        <title>Oryza sativa nipponbare(GA3) genomic DNA, chromosome 8, PAC clone:P0571B09.</title>
        <authorList>
            <person name="Sasaki T."/>
            <person name="Matsumoto T."/>
            <person name="Katayose Y."/>
        </authorList>
    </citation>
    <scope>NUCLEOTIDE SEQUENCE</scope>
</reference>
<reference evidence="2" key="2">
    <citation type="submission" date="2002-07" db="EMBL/GenBank/DDBJ databases">
        <title>Oryza sativa nipponbare(GA3) genomic DNA, chromosome 8, PAC clone:P0665F09.</title>
        <authorList>
            <person name="Sasaki T."/>
            <person name="Matsumoto T."/>
            <person name="Katayose Y."/>
        </authorList>
    </citation>
    <scope>NUCLEOTIDE SEQUENCE</scope>
</reference>
<reference evidence="4" key="3">
    <citation type="journal article" date="2005" name="Nature">
        <title>The map-based sequence of the rice genome.</title>
        <authorList>
            <consortium name="International rice genome sequencing project (IRGSP)"/>
            <person name="Matsumoto T."/>
            <person name="Wu J."/>
            <person name="Kanamori H."/>
            <person name="Katayose Y."/>
            <person name="Fujisawa M."/>
            <person name="Namiki N."/>
            <person name="Mizuno H."/>
            <person name="Yamamoto K."/>
            <person name="Antonio B.A."/>
            <person name="Baba T."/>
            <person name="Sakata K."/>
            <person name="Nagamura Y."/>
            <person name="Aoki H."/>
            <person name="Arikawa K."/>
            <person name="Arita K."/>
            <person name="Bito T."/>
            <person name="Chiden Y."/>
            <person name="Fujitsuka N."/>
            <person name="Fukunaka R."/>
            <person name="Hamada M."/>
            <person name="Harada C."/>
            <person name="Hayashi A."/>
            <person name="Hijishita S."/>
            <person name="Honda M."/>
            <person name="Hosokawa S."/>
            <person name="Ichikawa Y."/>
            <person name="Idonuma A."/>
            <person name="Iijima M."/>
            <person name="Ikeda M."/>
            <person name="Ikeno M."/>
            <person name="Ito K."/>
            <person name="Ito S."/>
            <person name="Ito T."/>
            <person name="Ito Y."/>
            <person name="Ito Y."/>
            <person name="Iwabuchi A."/>
            <person name="Kamiya K."/>
            <person name="Karasawa W."/>
            <person name="Kurita K."/>
            <person name="Katagiri S."/>
            <person name="Kikuta A."/>
            <person name="Kobayashi H."/>
            <person name="Kobayashi N."/>
            <person name="Machita K."/>
            <person name="Maehara T."/>
            <person name="Masukawa M."/>
            <person name="Mizubayashi T."/>
            <person name="Mukai Y."/>
            <person name="Nagasaki H."/>
            <person name="Nagata Y."/>
            <person name="Naito S."/>
            <person name="Nakashima M."/>
            <person name="Nakama Y."/>
            <person name="Nakamichi Y."/>
            <person name="Nakamura M."/>
            <person name="Meguro A."/>
            <person name="Negishi M."/>
            <person name="Ohta I."/>
            <person name="Ohta T."/>
            <person name="Okamoto M."/>
            <person name="Ono N."/>
            <person name="Saji S."/>
            <person name="Sakaguchi M."/>
            <person name="Sakai K."/>
            <person name="Shibata M."/>
            <person name="Shimokawa T."/>
            <person name="Song J."/>
            <person name="Takazaki Y."/>
            <person name="Terasawa K."/>
            <person name="Tsugane M."/>
            <person name="Tsuji K."/>
            <person name="Ueda S."/>
            <person name="Waki K."/>
            <person name="Yamagata H."/>
            <person name="Yamamoto M."/>
            <person name="Yamamoto S."/>
            <person name="Yamane H."/>
            <person name="Yoshiki S."/>
            <person name="Yoshihara R."/>
            <person name="Yukawa K."/>
            <person name="Zhong H."/>
            <person name="Yano M."/>
            <person name="Yuan Q."/>
            <person name="Ouyang S."/>
            <person name="Liu J."/>
            <person name="Jones K.M."/>
            <person name="Gansberger K."/>
            <person name="Moffat K."/>
            <person name="Hill J."/>
            <person name="Bera J."/>
            <person name="Fadrosh D."/>
            <person name="Jin S."/>
            <person name="Johri S."/>
            <person name="Kim M."/>
            <person name="Overton L."/>
            <person name="Reardon M."/>
            <person name="Tsitrin T."/>
            <person name="Vuong H."/>
            <person name="Weaver B."/>
            <person name="Ciecko A."/>
            <person name="Tallon L."/>
            <person name="Jackson J."/>
            <person name="Pai G."/>
            <person name="Aken S.V."/>
            <person name="Utterback T."/>
            <person name="Reidmuller S."/>
            <person name="Feldblyum T."/>
            <person name="Hsiao J."/>
            <person name="Zismann V."/>
            <person name="Iobst S."/>
            <person name="de Vazeille A.R."/>
            <person name="Buell C.R."/>
            <person name="Ying K."/>
            <person name="Li Y."/>
            <person name="Lu T."/>
            <person name="Huang Y."/>
            <person name="Zhao Q."/>
            <person name="Feng Q."/>
            <person name="Zhang L."/>
            <person name="Zhu J."/>
            <person name="Weng Q."/>
            <person name="Mu J."/>
            <person name="Lu Y."/>
            <person name="Fan D."/>
            <person name="Liu Y."/>
            <person name="Guan J."/>
            <person name="Zhang Y."/>
            <person name="Yu S."/>
            <person name="Liu X."/>
            <person name="Zhang Y."/>
            <person name="Hong G."/>
            <person name="Han B."/>
            <person name="Choisne N."/>
            <person name="Demange N."/>
            <person name="Orjeda G."/>
            <person name="Samain S."/>
            <person name="Cattolico L."/>
            <person name="Pelletier E."/>
            <person name="Couloux A."/>
            <person name="Segurens B."/>
            <person name="Wincker P."/>
            <person name="D'Hont A."/>
            <person name="Scarpelli C."/>
            <person name="Weissenbach J."/>
            <person name="Salanoubat M."/>
            <person name="Quetier F."/>
            <person name="Yu Y."/>
            <person name="Kim H.R."/>
            <person name="Rambo T."/>
            <person name="Currie J."/>
            <person name="Collura K."/>
            <person name="Luo M."/>
            <person name="Yang T."/>
            <person name="Ammiraju J.S.S."/>
            <person name="Engler F."/>
            <person name="Soderlund C."/>
            <person name="Wing R.A."/>
            <person name="Palmer L.E."/>
            <person name="de la Bastide M."/>
            <person name="Spiegel L."/>
            <person name="Nascimento L."/>
            <person name="Zutavern T."/>
            <person name="O'Shaughnessy A."/>
            <person name="Dike S."/>
            <person name="Dedhia N."/>
            <person name="Preston R."/>
            <person name="Balija V."/>
            <person name="McCombie W.R."/>
            <person name="Chow T."/>
            <person name="Chen H."/>
            <person name="Chung M."/>
            <person name="Chen C."/>
            <person name="Shaw J."/>
            <person name="Wu H."/>
            <person name="Hsiao K."/>
            <person name="Chao Y."/>
            <person name="Chu M."/>
            <person name="Cheng C."/>
            <person name="Hour A."/>
            <person name="Lee P."/>
            <person name="Lin S."/>
            <person name="Lin Y."/>
            <person name="Liou J."/>
            <person name="Liu S."/>
            <person name="Hsing Y."/>
            <person name="Raghuvanshi S."/>
            <person name="Mohanty A."/>
            <person name="Bharti A.K."/>
            <person name="Gaur A."/>
            <person name="Gupta V."/>
            <person name="Kumar D."/>
            <person name="Ravi V."/>
            <person name="Vij S."/>
            <person name="Kapur A."/>
            <person name="Khurana P."/>
            <person name="Khurana P."/>
            <person name="Khurana J.P."/>
            <person name="Tyagi A.K."/>
            <person name="Gaikwad K."/>
            <person name="Singh A."/>
            <person name="Dalal V."/>
            <person name="Srivastava S."/>
            <person name="Dixit A."/>
            <person name="Pal A.K."/>
            <person name="Ghazi I.A."/>
            <person name="Yadav M."/>
            <person name="Pandit A."/>
            <person name="Bhargava A."/>
            <person name="Sureshbabu K."/>
            <person name="Batra K."/>
            <person name="Sharma T.R."/>
            <person name="Mohapatra T."/>
            <person name="Singh N.K."/>
            <person name="Messing J."/>
            <person name="Nelson A.B."/>
            <person name="Fuks G."/>
            <person name="Kavchok S."/>
            <person name="Keizer G."/>
            <person name="Linton E."/>
            <person name="Llaca V."/>
            <person name="Song R."/>
            <person name="Tanyolac B."/>
            <person name="Young S."/>
            <person name="Ho-Il K."/>
            <person name="Hahn J.H."/>
            <person name="Sangsakoo G."/>
            <person name="Vanavichit A."/>
            <person name="de Mattos Luiz.A.T."/>
            <person name="Zimmer P.D."/>
            <person name="Malone G."/>
            <person name="Dellagostin O."/>
            <person name="de Oliveira A.C."/>
            <person name="Bevan M."/>
            <person name="Bancroft I."/>
            <person name="Minx P."/>
            <person name="Cordum H."/>
            <person name="Wilson R."/>
            <person name="Cheng Z."/>
            <person name="Jin W."/>
            <person name="Jiang J."/>
            <person name="Leong S.A."/>
            <person name="Iwama H."/>
            <person name="Gojobori T."/>
            <person name="Itoh T."/>
            <person name="Niimura Y."/>
            <person name="Fujii Y."/>
            <person name="Habara T."/>
            <person name="Sakai H."/>
            <person name="Sato Y."/>
            <person name="Wilson G."/>
            <person name="Kumar K."/>
            <person name="McCouch S."/>
            <person name="Juretic N."/>
            <person name="Hoen D."/>
            <person name="Wright S."/>
            <person name="Bruskiewich R."/>
            <person name="Bureau T."/>
            <person name="Miyao A."/>
            <person name="Hirochika H."/>
            <person name="Nishikawa T."/>
            <person name="Kadowaki K."/>
            <person name="Sugiura M."/>
            <person name="Burr B."/>
            <person name="Sasaki T."/>
        </authorList>
    </citation>
    <scope>NUCLEOTIDE SEQUENCE [LARGE SCALE GENOMIC DNA]</scope>
    <source>
        <strain evidence="4">cv. Nipponbare</strain>
    </source>
</reference>
<evidence type="ECO:0000313" key="3">
    <source>
        <dbReference type="EMBL" id="BAD33534.1"/>
    </source>
</evidence>
<accession>Q7EYD4</accession>
<dbReference type="EMBL" id="AP005526">
    <property type="protein sequence ID" value="BAD33534.1"/>
    <property type="molecule type" value="Genomic_DNA"/>
</dbReference>
<sequence length="74" mass="8446">MHFSDVSQAPKFLRHSSQGTNQTGPRSVTGGRRHPCRRRRLWTTGSRRHFVWVTTAFDLRQQISATGGRRSPIA</sequence>
<protein>
    <submittedName>
        <fullName evidence="2">Uncharacterized protein</fullName>
    </submittedName>
</protein>
<feature type="compositionally biased region" description="Polar residues" evidence="1">
    <location>
        <begin position="15"/>
        <end position="26"/>
    </location>
</feature>
<name>Q7EYD4_ORYSJ</name>
<dbReference type="EMBL" id="AP005506">
    <property type="protein sequence ID" value="BAD13124.1"/>
    <property type="molecule type" value="Genomic_DNA"/>
</dbReference>
<reference evidence="4" key="4">
    <citation type="journal article" date="2008" name="Nucleic Acids Res.">
        <title>The rice annotation project database (RAP-DB): 2008 update.</title>
        <authorList>
            <consortium name="The rice annotation project (RAP)"/>
        </authorList>
    </citation>
    <scope>GENOME REANNOTATION</scope>
    <source>
        <strain evidence="4">cv. Nipponbare</strain>
    </source>
</reference>
<organism evidence="2 4">
    <name type="scientific">Oryza sativa subsp. japonica</name>
    <name type="common">Rice</name>
    <dbReference type="NCBI Taxonomy" id="39947"/>
    <lineage>
        <taxon>Eukaryota</taxon>
        <taxon>Viridiplantae</taxon>
        <taxon>Streptophyta</taxon>
        <taxon>Embryophyta</taxon>
        <taxon>Tracheophyta</taxon>
        <taxon>Spermatophyta</taxon>
        <taxon>Magnoliopsida</taxon>
        <taxon>Liliopsida</taxon>
        <taxon>Poales</taxon>
        <taxon>Poaceae</taxon>
        <taxon>BOP clade</taxon>
        <taxon>Oryzoideae</taxon>
        <taxon>Oryzeae</taxon>
        <taxon>Oryzinae</taxon>
        <taxon>Oryza</taxon>
        <taxon>Oryza sativa</taxon>
    </lineage>
</organism>
<dbReference type="AlphaFoldDB" id="Q7EYD4"/>